<dbReference type="EMBL" id="CP026108">
    <property type="protein sequence ID" value="AUT75549.1"/>
    <property type="molecule type" value="Genomic_DNA"/>
</dbReference>
<name>A0AAN1MQE2_9BURK</name>
<evidence type="ECO:0000256" key="1">
    <source>
        <dbReference type="SAM" id="SignalP"/>
    </source>
</evidence>
<dbReference type="KEGG" id="phs:C2L64_45060"/>
<sequence>MRLIVAMLAFLSSDLAWAGYDVHITRKEFWADTAGERITLEQWKAYIKADAQVMSDPENGPTDFLITIRGTTFPLWYNAKLGELYTKDPTDEAVHKLEDIARAMRAKVQGDDGELYPAKP</sequence>
<keyword evidence="1" id="KW-0732">Signal</keyword>
<protein>
    <submittedName>
        <fullName evidence="2">Uncharacterized protein</fullName>
    </submittedName>
</protein>
<accession>A0AAN1MQE2</accession>
<evidence type="ECO:0000313" key="3">
    <source>
        <dbReference type="Proteomes" id="UP000236649"/>
    </source>
</evidence>
<dbReference type="GeneID" id="55535476"/>
<proteinExistence type="predicted"/>
<gene>
    <name evidence="2" type="ORF">C2L64_45060</name>
</gene>
<dbReference type="AlphaFoldDB" id="A0AAN1MQE2"/>
<feature type="signal peptide" evidence="1">
    <location>
        <begin position="1"/>
        <end position="18"/>
    </location>
</feature>
<dbReference type="RefSeq" id="WP_103153866.1">
    <property type="nucleotide sequence ID" value="NZ_CP026108.1"/>
</dbReference>
<reference evidence="2 3" key="1">
    <citation type="submission" date="2018-01" db="EMBL/GenBank/DDBJ databases">
        <title>Species boundaries and ecological features among Paraburkholderia terrae DSMZ17804T, P. hospita DSMZ17164T and P. caribensis DSMZ13236T.</title>
        <authorList>
            <person name="Pratama A.A."/>
        </authorList>
    </citation>
    <scope>NUCLEOTIDE SEQUENCE [LARGE SCALE GENOMIC DNA]</scope>
    <source>
        <strain evidence="2 3">DSM 17164</strain>
    </source>
</reference>
<evidence type="ECO:0000313" key="2">
    <source>
        <dbReference type="EMBL" id="AUT75549.1"/>
    </source>
</evidence>
<organism evidence="2 3">
    <name type="scientific">Paraburkholderia hospita</name>
    <dbReference type="NCBI Taxonomy" id="169430"/>
    <lineage>
        <taxon>Bacteria</taxon>
        <taxon>Pseudomonadati</taxon>
        <taxon>Pseudomonadota</taxon>
        <taxon>Betaproteobacteria</taxon>
        <taxon>Burkholderiales</taxon>
        <taxon>Burkholderiaceae</taxon>
        <taxon>Paraburkholderia</taxon>
    </lineage>
</organism>
<feature type="chain" id="PRO_5042978383" evidence="1">
    <location>
        <begin position="19"/>
        <end position="120"/>
    </location>
</feature>
<dbReference type="Proteomes" id="UP000236649">
    <property type="component" value="Chromosome 4"/>
</dbReference>